<keyword evidence="1" id="KW-0812">Transmembrane</keyword>
<gene>
    <name evidence="2" type="ORF">SAMN05192557_0571</name>
</gene>
<dbReference type="Proteomes" id="UP000243605">
    <property type="component" value="Unassembled WGS sequence"/>
</dbReference>
<keyword evidence="1" id="KW-1133">Transmembrane helix</keyword>
<evidence type="ECO:0000313" key="2">
    <source>
        <dbReference type="EMBL" id="SEV86293.1"/>
    </source>
</evidence>
<evidence type="ECO:0000256" key="1">
    <source>
        <dbReference type="SAM" id="Phobius"/>
    </source>
</evidence>
<keyword evidence="1" id="KW-0472">Membrane</keyword>
<proteinExistence type="predicted"/>
<protein>
    <submittedName>
        <fullName evidence="2">YvrJ protein family protein</fullName>
    </submittedName>
</protein>
<dbReference type="Pfam" id="PF12841">
    <property type="entry name" value="YvrJ"/>
    <property type="match status" value="1"/>
</dbReference>
<dbReference type="AlphaFoldDB" id="A0A662Z1F1"/>
<name>A0A662Z1F1_9STAP</name>
<dbReference type="InterPro" id="IPR024419">
    <property type="entry name" value="YvrJ"/>
</dbReference>
<accession>A0A662Z1F1</accession>
<sequence length="48" mass="5775">MMDMEWIHLVGDIGFPMAITFFLLHRMERKLDDLIHSIKDIKFHTTDD</sequence>
<reference evidence="2 3" key="1">
    <citation type="submission" date="2016-10" db="EMBL/GenBank/DDBJ databases">
        <authorList>
            <person name="Varghese N."/>
            <person name="Submissions S."/>
        </authorList>
    </citation>
    <scope>NUCLEOTIDE SEQUENCE [LARGE SCALE GENOMIC DNA]</scope>
    <source>
        <strain evidence="2 3">IBRC-M10081</strain>
    </source>
</reference>
<dbReference type="EMBL" id="FOIT01000001">
    <property type="protein sequence ID" value="SEV86293.1"/>
    <property type="molecule type" value="Genomic_DNA"/>
</dbReference>
<keyword evidence="3" id="KW-1185">Reference proteome</keyword>
<feature type="transmembrane region" description="Helical" evidence="1">
    <location>
        <begin position="6"/>
        <end position="24"/>
    </location>
</feature>
<organism evidence="2 3">
    <name type="scientific">Aliicoccus persicus</name>
    <dbReference type="NCBI Taxonomy" id="930138"/>
    <lineage>
        <taxon>Bacteria</taxon>
        <taxon>Bacillati</taxon>
        <taxon>Bacillota</taxon>
        <taxon>Bacilli</taxon>
        <taxon>Bacillales</taxon>
        <taxon>Staphylococcaceae</taxon>
        <taxon>Aliicoccus</taxon>
    </lineage>
</organism>
<evidence type="ECO:0000313" key="3">
    <source>
        <dbReference type="Proteomes" id="UP000243605"/>
    </source>
</evidence>